<evidence type="ECO:0000259" key="1">
    <source>
        <dbReference type="Pfam" id="PF22768"/>
    </source>
</evidence>
<accession>A0A7X6KTX1</accession>
<dbReference type="Proteomes" id="UP000581206">
    <property type="component" value="Unassembled WGS sequence"/>
</dbReference>
<dbReference type="Pfam" id="PF22768">
    <property type="entry name" value="SPP1_Dit"/>
    <property type="match status" value="1"/>
</dbReference>
<feature type="domain" description="Siphovirus-type tail component C-terminal" evidence="1">
    <location>
        <begin position="191"/>
        <end position="265"/>
    </location>
</feature>
<evidence type="ECO:0000313" key="2">
    <source>
        <dbReference type="EMBL" id="NKY22227.1"/>
    </source>
</evidence>
<keyword evidence="3" id="KW-1185">Reference proteome</keyword>
<dbReference type="InterPro" id="IPR054738">
    <property type="entry name" value="Siphovirus-type_tail_C"/>
</dbReference>
<organism evidence="2 3">
    <name type="scientific">Cellulomonas denverensis</name>
    <dbReference type="NCBI Taxonomy" id="264297"/>
    <lineage>
        <taxon>Bacteria</taxon>
        <taxon>Bacillati</taxon>
        <taxon>Actinomycetota</taxon>
        <taxon>Actinomycetes</taxon>
        <taxon>Micrococcales</taxon>
        <taxon>Cellulomonadaceae</taxon>
        <taxon>Cellulomonas</taxon>
    </lineage>
</organism>
<gene>
    <name evidence="2" type="ORF">HGA03_06050</name>
</gene>
<evidence type="ECO:0000313" key="3">
    <source>
        <dbReference type="Proteomes" id="UP000581206"/>
    </source>
</evidence>
<protein>
    <recommendedName>
        <fullName evidence="1">Siphovirus-type tail component C-terminal domain-containing protein</fullName>
    </recommendedName>
</protein>
<name>A0A7X6KTX1_9CELL</name>
<sequence length="292" mass="31065">MTLSCTSVEWRGLTLSSDIASPFGIRTLEGWDELPDVRSDAPVRPAAHGRFDTPVWSDERVVTLSGQIVSQSRDQLLQELAAVMTWGSRGGSSEELTITRAGRTLSSRARLTAFKTPTGVGWAVGEVPFVIEWRCRDPLRYGSPESARATFPTRVGGLRFPLYSNGAGGDVGALDYGERSTTGRLALANPGTADVWPQFQIDGPVASEGFEIALVGTDRRIRFSGPVAAGSVLVIDPATGTAVIDGSADRGGQLTYRDWFPVPAGGSIEVAFIPLGAATDAVLTGTVRPGWW</sequence>
<proteinExistence type="predicted"/>
<dbReference type="EMBL" id="JAAXOX010000002">
    <property type="protein sequence ID" value="NKY22227.1"/>
    <property type="molecule type" value="Genomic_DNA"/>
</dbReference>
<reference evidence="2 3" key="1">
    <citation type="submission" date="2020-04" db="EMBL/GenBank/DDBJ databases">
        <title>MicrobeNet Type strains.</title>
        <authorList>
            <person name="Nicholson A.C."/>
        </authorList>
    </citation>
    <scope>NUCLEOTIDE SEQUENCE [LARGE SCALE GENOMIC DNA]</scope>
    <source>
        <strain evidence="2 3">ATCC BAA-788</strain>
    </source>
</reference>
<comment type="caution">
    <text evidence="2">The sequence shown here is derived from an EMBL/GenBank/DDBJ whole genome shotgun (WGS) entry which is preliminary data.</text>
</comment>
<dbReference type="RefSeq" id="WP_168629329.1">
    <property type="nucleotide sequence ID" value="NZ_BONL01000033.1"/>
</dbReference>
<dbReference type="AlphaFoldDB" id="A0A7X6KTX1"/>